<dbReference type="InterPro" id="IPR001789">
    <property type="entry name" value="Sig_transdc_resp-reg_receiver"/>
</dbReference>
<sequence>MEKVLIVDDNEQNCEIIKDLLFTWGYDVYVAFEGLKGFNLAYELKPDVILLDVMLPGMNGFETCKKLKKNPATQNIPIIMLTVLNEVEDRIRGFNVGADVFLSKPIVYQELKNRVAWAVKSKNIFNNMEKIDNVAESFLKIMKLKDEDLYLHAYNVKNYCEKVGKILFVTDEEMNHLLIGAYLHDIGKTVSNASSEHVEIGMDIISSLSMCEWLNIFVRNHHEKMNGQGFPDKLMSHQMSLNLKILITINRFVELLEQYGDKDTSVKELSNECKKGYWSVEILEAIKQVLKDERFIKSIRHIPKE</sequence>
<dbReference type="STRING" id="119641.SAMN05421842_11360"/>
<evidence type="ECO:0000259" key="4">
    <source>
        <dbReference type="PROSITE" id="PS50110"/>
    </source>
</evidence>
<proteinExistence type="predicted"/>
<evidence type="ECO:0000313" key="6">
    <source>
        <dbReference type="Proteomes" id="UP000199263"/>
    </source>
</evidence>
<dbReference type="CDD" id="cd00077">
    <property type="entry name" value="HDc"/>
    <property type="match status" value="1"/>
</dbReference>
<dbReference type="Pfam" id="PF13487">
    <property type="entry name" value="HD_5"/>
    <property type="match status" value="1"/>
</dbReference>
<dbReference type="PANTHER" id="PTHR45228">
    <property type="entry name" value="CYCLIC DI-GMP PHOSPHODIESTERASE TM_0186-RELATED"/>
    <property type="match status" value="1"/>
</dbReference>
<reference evidence="5 6" key="1">
    <citation type="submission" date="2016-10" db="EMBL/GenBank/DDBJ databases">
        <authorList>
            <person name="de Groot N.N."/>
        </authorList>
    </citation>
    <scope>NUCLEOTIDE SEQUENCE [LARGE SCALE GENOMIC DNA]</scope>
    <source>
        <strain evidence="5 6">DSM 12992</strain>
    </source>
</reference>
<dbReference type="Gene3D" id="3.40.50.2300">
    <property type="match status" value="1"/>
</dbReference>
<dbReference type="InterPro" id="IPR052020">
    <property type="entry name" value="Cyclic_di-GMP/3'3'-cGAMP_PDE"/>
</dbReference>
<dbReference type="Gene3D" id="1.10.3210.10">
    <property type="entry name" value="Hypothetical protein af1432"/>
    <property type="match status" value="1"/>
</dbReference>
<keyword evidence="6" id="KW-1185">Reference proteome</keyword>
<accession>A0A1I1N274</accession>
<dbReference type="AlphaFoldDB" id="A0A1I1N274"/>
<evidence type="ECO:0000313" key="5">
    <source>
        <dbReference type="EMBL" id="SFC91741.1"/>
    </source>
</evidence>
<dbReference type="InterPro" id="IPR011006">
    <property type="entry name" value="CheY-like_superfamily"/>
</dbReference>
<name>A0A1I1N274_9CLOT</name>
<dbReference type="InterPro" id="IPR003607">
    <property type="entry name" value="HD/PDEase_dom"/>
</dbReference>
<dbReference type="EMBL" id="FOMG01000013">
    <property type="protein sequence ID" value="SFC91741.1"/>
    <property type="molecule type" value="Genomic_DNA"/>
</dbReference>
<feature type="domain" description="Response regulatory" evidence="4">
    <location>
        <begin position="3"/>
        <end position="119"/>
    </location>
</feature>
<dbReference type="Proteomes" id="UP000199263">
    <property type="component" value="Unassembled WGS sequence"/>
</dbReference>
<dbReference type="PROSITE" id="PS50110">
    <property type="entry name" value="RESPONSE_REGULATORY"/>
    <property type="match status" value="1"/>
</dbReference>
<dbReference type="SUPFAM" id="SSF109604">
    <property type="entry name" value="HD-domain/PDEase-like"/>
    <property type="match status" value="1"/>
</dbReference>
<feature type="modified residue" description="4-aspartylphosphate" evidence="3">
    <location>
        <position position="52"/>
    </location>
</feature>
<protein>
    <recommendedName>
        <fullName evidence="1">Stage 0 sporulation protein A homolog</fullName>
    </recommendedName>
</protein>
<comment type="function">
    <text evidence="2">May play the central regulatory role in sporulation. It may be an element of the effector pathway responsible for the activation of sporulation genes in response to nutritional stress. Spo0A may act in concert with spo0H (a sigma factor) to control the expression of some genes that are critical to the sporulation process.</text>
</comment>
<dbReference type="SMART" id="SM00448">
    <property type="entry name" value="REC"/>
    <property type="match status" value="1"/>
</dbReference>
<evidence type="ECO:0000256" key="1">
    <source>
        <dbReference type="ARBA" id="ARBA00018672"/>
    </source>
</evidence>
<gene>
    <name evidence="5" type="ORF">SAMN05421842_11360</name>
</gene>
<dbReference type="OrthoDB" id="9804747at2"/>
<organism evidence="5 6">
    <name type="scientific">Clostridium uliginosum</name>
    <dbReference type="NCBI Taxonomy" id="119641"/>
    <lineage>
        <taxon>Bacteria</taxon>
        <taxon>Bacillati</taxon>
        <taxon>Bacillota</taxon>
        <taxon>Clostridia</taxon>
        <taxon>Eubacteriales</taxon>
        <taxon>Clostridiaceae</taxon>
        <taxon>Clostridium</taxon>
    </lineage>
</organism>
<dbReference type="RefSeq" id="WP_090091394.1">
    <property type="nucleotide sequence ID" value="NZ_FOMG01000013.1"/>
</dbReference>
<dbReference type="SUPFAM" id="SSF52172">
    <property type="entry name" value="CheY-like"/>
    <property type="match status" value="1"/>
</dbReference>
<dbReference type="GO" id="GO:0000160">
    <property type="term" value="P:phosphorelay signal transduction system"/>
    <property type="evidence" value="ECO:0007669"/>
    <property type="project" value="InterPro"/>
</dbReference>
<dbReference type="CDD" id="cd17538">
    <property type="entry name" value="REC_D1_PleD-like"/>
    <property type="match status" value="1"/>
</dbReference>
<evidence type="ECO:0000256" key="2">
    <source>
        <dbReference type="ARBA" id="ARBA00024867"/>
    </source>
</evidence>
<evidence type="ECO:0000256" key="3">
    <source>
        <dbReference type="PROSITE-ProRule" id="PRU00169"/>
    </source>
</evidence>
<dbReference type="InterPro" id="IPR006675">
    <property type="entry name" value="HDIG_dom"/>
</dbReference>
<dbReference type="Pfam" id="PF00072">
    <property type="entry name" value="Response_reg"/>
    <property type="match status" value="1"/>
</dbReference>
<dbReference type="NCBIfam" id="TIGR00277">
    <property type="entry name" value="HDIG"/>
    <property type="match status" value="1"/>
</dbReference>
<keyword evidence="3" id="KW-0597">Phosphoprotein</keyword>